<keyword evidence="2" id="KW-0812">Transmembrane</keyword>
<dbReference type="EMBL" id="VSRQ01000008">
    <property type="protein sequence ID" value="TYK44517.1"/>
    <property type="molecule type" value="Genomic_DNA"/>
</dbReference>
<evidence type="ECO:0000313" key="4">
    <source>
        <dbReference type="Proteomes" id="UP000323505"/>
    </source>
</evidence>
<proteinExistence type="predicted"/>
<organism evidence="3 4">
    <name type="scientific">Actinomadura decatromicini</name>
    <dbReference type="NCBI Taxonomy" id="2604572"/>
    <lineage>
        <taxon>Bacteria</taxon>
        <taxon>Bacillati</taxon>
        <taxon>Actinomycetota</taxon>
        <taxon>Actinomycetes</taxon>
        <taxon>Streptosporangiales</taxon>
        <taxon>Thermomonosporaceae</taxon>
        <taxon>Actinomadura</taxon>
    </lineage>
</organism>
<feature type="region of interest" description="Disordered" evidence="1">
    <location>
        <begin position="1"/>
        <end position="34"/>
    </location>
</feature>
<evidence type="ECO:0000256" key="2">
    <source>
        <dbReference type="SAM" id="Phobius"/>
    </source>
</evidence>
<keyword evidence="4" id="KW-1185">Reference proteome</keyword>
<keyword evidence="2" id="KW-1133">Transmembrane helix</keyword>
<sequence length="234" mass="25473">MRPNSSASDDLSGNRAGEPCRSPSIRTRSPRKQFHWSGCGGAELIGNLPIEWLPPPPQGTPMSLDTRLRPPPSISSAHPARYALAVGRLLLGWLFLWAFLDKLFGLGKPTQDGWLSGASPSKGFLSHADGPFKEMLHSMAGQVWVDSLFMFGLAGLGVALFLGVCLRIAAAGGTILLFMLWAASLWPETNPFMDEHWIYAALLISVAFADAGTTLGFGRTWARLPIVRRFSILR</sequence>
<name>A0A5D3F669_9ACTN</name>
<evidence type="ECO:0000313" key="3">
    <source>
        <dbReference type="EMBL" id="TYK44517.1"/>
    </source>
</evidence>
<feature type="transmembrane region" description="Helical" evidence="2">
    <location>
        <begin position="168"/>
        <end position="186"/>
    </location>
</feature>
<protein>
    <submittedName>
        <fullName evidence="3">DoxX family protein</fullName>
    </submittedName>
</protein>
<accession>A0A5D3F669</accession>
<dbReference type="Proteomes" id="UP000323505">
    <property type="component" value="Unassembled WGS sequence"/>
</dbReference>
<comment type="caution">
    <text evidence="3">The sequence shown here is derived from an EMBL/GenBank/DDBJ whole genome shotgun (WGS) entry which is preliminary data.</text>
</comment>
<feature type="transmembrane region" description="Helical" evidence="2">
    <location>
        <begin position="82"/>
        <end position="100"/>
    </location>
</feature>
<evidence type="ECO:0000256" key="1">
    <source>
        <dbReference type="SAM" id="MobiDB-lite"/>
    </source>
</evidence>
<feature type="compositionally biased region" description="Polar residues" evidence="1">
    <location>
        <begin position="1"/>
        <end position="11"/>
    </location>
</feature>
<dbReference type="AlphaFoldDB" id="A0A5D3F669"/>
<feature type="transmembrane region" description="Helical" evidence="2">
    <location>
        <begin position="198"/>
        <end position="218"/>
    </location>
</feature>
<gene>
    <name evidence="3" type="ORF">FXF68_34190</name>
</gene>
<reference evidence="3 4" key="1">
    <citation type="submission" date="2019-08" db="EMBL/GenBank/DDBJ databases">
        <title>Actinomadura sp. nov. CYP1-5 isolated from mountain soil.</title>
        <authorList>
            <person name="Songsumanus A."/>
            <person name="Kuncharoen N."/>
            <person name="Kudo T."/>
            <person name="Yuki M."/>
            <person name="Igarashi Y."/>
            <person name="Tanasupawat S."/>
        </authorList>
    </citation>
    <scope>NUCLEOTIDE SEQUENCE [LARGE SCALE GENOMIC DNA]</scope>
    <source>
        <strain evidence="3 4">CYP1-5</strain>
    </source>
</reference>
<feature type="transmembrane region" description="Helical" evidence="2">
    <location>
        <begin position="143"/>
        <end position="161"/>
    </location>
</feature>
<keyword evidence="2" id="KW-0472">Membrane</keyword>